<dbReference type="InterPro" id="IPR006949">
    <property type="entry name" value="Barrel_Baseplate_J-like"/>
</dbReference>
<dbReference type="AlphaFoldDB" id="A0A4Q0AGA3"/>
<keyword evidence="1" id="KW-1133">Transmembrane helix</keyword>
<dbReference type="EMBL" id="SCKX01000001">
    <property type="protein sequence ID" value="RWZ78175.1"/>
    <property type="molecule type" value="Genomic_DNA"/>
</dbReference>
<dbReference type="Pfam" id="PF04865">
    <property type="entry name" value="Baseplate_J"/>
    <property type="match status" value="1"/>
</dbReference>
<evidence type="ECO:0000256" key="1">
    <source>
        <dbReference type="SAM" id="Phobius"/>
    </source>
</evidence>
<accession>A0A4Q0AGA3</accession>
<evidence type="ECO:0000313" key="3">
    <source>
        <dbReference type="EMBL" id="RWZ78175.1"/>
    </source>
</evidence>
<evidence type="ECO:0000259" key="2">
    <source>
        <dbReference type="Pfam" id="PF04865"/>
    </source>
</evidence>
<sequence>MNKDVIYIDVDDDVTAIIGKIKKANEKIVAVVPPKRAGTLQSAVNLRLLDRMAKADKKQLVLITNNQALIALASNALIPVAKNLQTKPEIAEVAAIMVDDGDDIIDGAALPVGDHAGNLKIKDATRPTSMGGRSNVIDSIDVDQDDVTKPLPVMAATSYVVGKSARASSSKIKIPNFDKFRKRLFLGIGAGILLIALLIWMFVFAPAATIIVTAATTPSPVSATVKLGGTAATDYKTGVIQSVSQSEKKDETLTFDATGTKDVGTPATGTLKVSKLSQSDQPVPAGSRFTTSSGLVFTTDKDVVVPASVPCFPTYCAQSVNVTVTAQNPGTDYNDVSGTTAGPNGTTGTFTAPTSGGTSRIAKVVSQADIDQATGQLIGQSTDAEKKLLTAKFMNGEKVIDSSFTVERAPAVSSPTVNSEASSGKATLTITTTYTIYAVATAELDSYLNSSLTAQIKDGNTQKIYDTGIKNVGLSNFTKQGDVMQVAITATGQIGPKIDENQIKQQVKGKIYGEVQSTLQQINGIQNVDVKFSYFWVRRVPNDPNKINIQFQVQNG</sequence>
<name>A0A4Q0AGA3_9BACT</name>
<feature type="transmembrane region" description="Helical" evidence="1">
    <location>
        <begin position="184"/>
        <end position="203"/>
    </location>
</feature>
<organism evidence="3 4">
    <name type="scientific">Candidatus Microsaccharimonas sossegonensis</name>
    <dbReference type="NCBI Taxonomy" id="2506948"/>
    <lineage>
        <taxon>Bacteria</taxon>
        <taxon>Candidatus Saccharimonadota</taxon>
        <taxon>Candidatus Saccharimonadia</taxon>
        <taxon>Candidatus Saccharimonadales</taxon>
        <taxon>Candidatus Saccharimonadaceae</taxon>
        <taxon>Candidatus Microsaccharimonas</taxon>
    </lineage>
</organism>
<keyword evidence="1" id="KW-0472">Membrane</keyword>
<proteinExistence type="predicted"/>
<evidence type="ECO:0000313" key="4">
    <source>
        <dbReference type="Proteomes" id="UP000289257"/>
    </source>
</evidence>
<feature type="domain" description="Baseplate protein J-like barrel" evidence="2">
    <location>
        <begin position="277"/>
        <end position="340"/>
    </location>
</feature>
<comment type="caution">
    <text evidence="3">The sequence shown here is derived from an EMBL/GenBank/DDBJ whole genome shotgun (WGS) entry which is preliminary data.</text>
</comment>
<dbReference type="Proteomes" id="UP000289257">
    <property type="component" value="Unassembled WGS sequence"/>
</dbReference>
<protein>
    <recommendedName>
        <fullName evidence="2">Baseplate protein J-like barrel domain-containing protein</fullName>
    </recommendedName>
</protein>
<reference evidence="3" key="1">
    <citation type="submission" date="2019-01" db="EMBL/GenBank/DDBJ databases">
        <title>Genomic signatures and co-occurrence patterns of the ultra-small Saccharimodia (Patescibacteria phylum) suggest a symbiotic lifestyle.</title>
        <authorList>
            <person name="Lemos L."/>
            <person name="Medeiros J."/>
            <person name="Andreote F."/>
            <person name="Fernandes G."/>
            <person name="Varani A."/>
            <person name="Oliveira G."/>
            <person name="Pylro V."/>
        </authorList>
    </citation>
    <scope>NUCLEOTIDE SEQUENCE [LARGE SCALE GENOMIC DNA]</scope>
    <source>
        <strain evidence="3">AMD02</strain>
    </source>
</reference>
<keyword evidence="4" id="KW-1185">Reference proteome</keyword>
<keyword evidence="1" id="KW-0812">Transmembrane</keyword>
<gene>
    <name evidence="3" type="ORF">EOT05_00165</name>
</gene>